<organism evidence="1 2">
    <name type="scientific">Hymenoscyphus fraxineus</name>
    <dbReference type="NCBI Taxonomy" id="746836"/>
    <lineage>
        <taxon>Eukaryota</taxon>
        <taxon>Fungi</taxon>
        <taxon>Dikarya</taxon>
        <taxon>Ascomycota</taxon>
        <taxon>Pezizomycotina</taxon>
        <taxon>Leotiomycetes</taxon>
        <taxon>Helotiales</taxon>
        <taxon>Helotiaceae</taxon>
        <taxon>Hymenoscyphus</taxon>
    </lineage>
</organism>
<accession>A0A9N9KRX9</accession>
<sequence>MAFGGDLDEIRITKKSKARSNNWLRHLSYFVSKCALMYDECGTISSDFIRHYLSTPWTYRPAKNCCVTRRCPTIYSKAAAPIMKPQTPAPIPKIFCAPDAAVGVAEVEAAEVGADAVGGVVPVGGGAVAGAPGVVAAGVAAHEAAVGKLVTPLIEQRLFAKAMALFWSSSEQAVDTQQEMSLRN</sequence>
<reference evidence="1" key="1">
    <citation type="submission" date="2021-07" db="EMBL/GenBank/DDBJ databases">
        <authorList>
            <person name="Durling M."/>
        </authorList>
    </citation>
    <scope>NUCLEOTIDE SEQUENCE</scope>
</reference>
<protein>
    <submittedName>
        <fullName evidence="1">Uncharacterized protein</fullName>
    </submittedName>
</protein>
<evidence type="ECO:0000313" key="1">
    <source>
        <dbReference type="EMBL" id="CAG8950472.1"/>
    </source>
</evidence>
<comment type="caution">
    <text evidence="1">The sequence shown here is derived from an EMBL/GenBank/DDBJ whole genome shotgun (WGS) entry which is preliminary data.</text>
</comment>
<proteinExistence type="predicted"/>
<name>A0A9N9KRX9_9HELO</name>
<dbReference type="EMBL" id="CAJVRL010000037">
    <property type="protein sequence ID" value="CAG8950472.1"/>
    <property type="molecule type" value="Genomic_DNA"/>
</dbReference>
<evidence type="ECO:0000313" key="2">
    <source>
        <dbReference type="Proteomes" id="UP000696280"/>
    </source>
</evidence>
<dbReference type="AlphaFoldDB" id="A0A9N9KRX9"/>
<gene>
    <name evidence="1" type="ORF">HYFRA_00006969</name>
</gene>
<keyword evidence="2" id="KW-1185">Reference proteome</keyword>
<dbReference type="Proteomes" id="UP000696280">
    <property type="component" value="Unassembled WGS sequence"/>
</dbReference>